<feature type="compositionally biased region" description="Low complexity" evidence="8">
    <location>
        <begin position="565"/>
        <end position="585"/>
    </location>
</feature>
<evidence type="ECO:0000256" key="5">
    <source>
        <dbReference type="ARBA" id="ARBA00022692"/>
    </source>
</evidence>
<dbReference type="Pfam" id="PF01544">
    <property type="entry name" value="CorA"/>
    <property type="match status" value="1"/>
</dbReference>
<keyword evidence="12" id="KW-1185">Reference proteome</keyword>
<dbReference type="PROSITE" id="PS50222">
    <property type="entry name" value="EF_HAND_2"/>
    <property type="match status" value="1"/>
</dbReference>
<feature type="region of interest" description="Disordered" evidence="8">
    <location>
        <begin position="1"/>
        <end position="43"/>
    </location>
</feature>
<evidence type="ECO:0000256" key="8">
    <source>
        <dbReference type="SAM" id="MobiDB-lite"/>
    </source>
</evidence>
<dbReference type="OrthoDB" id="165352at2759"/>
<evidence type="ECO:0000256" key="6">
    <source>
        <dbReference type="ARBA" id="ARBA00022989"/>
    </source>
</evidence>
<evidence type="ECO:0000256" key="2">
    <source>
        <dbReference type="ARBA" id="ARBA00009765"/>
    </source>
</evidence>
<feature type="transmembrane region" description="Helical" evidence="9">
    <location>
        <begin position="786"/>
        <end position="807"/>
    </location>
</feature>
<dbReference type="GO" id="GO:0015087">
    <property type="term" value="F:cobalt ion transmembrane transporter activity"/>
    <property type="evidence" value="ECO:0007669"/>
    <property type="project" value="TreeGrafter"/>
</dbReference>
<comment type="similarity">
    <text evidence="2">Belongs to the CorA metal ion transporter (MIT) (TC 1.A.35) family.</text>
</comment>
<name>A0A9N8DV82_9STRA</name>
<dbReference type="EMBL" id="CAICTM010000367">
    <property type="protein sequence ID" value="CAB9508950.1"/>
    <property type="molecule type" value="Genomic_DNA"/>
</dbReference>
<evidence type="ECO:0000313" key="12">
    <source>
        <dbReference type="Proteomes" id="UP001153069"/>
    </source>
</evidence>
<dbReference type="GO" id="GO:0015095">
    <property type="term" value="F:magnesium ion transmembrane transporter activity"/>
    <property type="evidence" value="ECO:0007669"/>
    <property type="project" value="TreeGrafter"/>
</dbReference>
<dbReference type="Gene3D" id="1.20.58.340">
    <property type="entry name" value="Magnesium transport protein CorA, transmembrane region"/>
    <property type="match status" value="2"/>
</dbReference>
<evidence type="ECO:0000256" key="4">
    <source>
        <dbReference type="ARBA" id="ARBA00022475"/>
    </source>
</evidence>
<reference evidence="11" key="1">
    <citation type="submission" date="2020-06" db="EMBL/GenBank/DDBJ databases">
        <authorList>
            <consortium name="Plant Systems Biology data submission"/>
        </authorList>
    </citation>
    <scope>NUCLEOTIDE SEQUENCE</scope>
    <source>
        <strain evidence="11">D6</strain>
    </source>
</reference>
<comment type="caution">
    <text evidence="11">The sequence shown here is derived from an EMBL/GenBank/DDBJ whole genome shotgun (WGS) entry which is preliminary data.</text>
</comment>
<evidence type="ECO:0000259" key="10">
    <source>
        <dbReference type="PROSITE" id="PS50222"/>
    </source>
</evidence>
<dbReference type="GO" id="GO:0000287">
    <property type="term" value="F:magnesium ion binding"/>
    <property type="evidence" value="ECO:0007669"/>
    <property type="project" value="TreeGrafter"/>
</dbReference>
<protein>
    <submittedName>
        <fullName evidence="11">Transporter</fullName>
    </submittedName>
</protein>
<dbReference type="SUPFAM" id="SSF143865">
    <property type="entry name" value="CorA soluble domain-like"/>
    <property type="match status" value="1"/>
</dbReference>
<feature type="region of interest" description="Disordered" evidence="8">
    <location>
        <begin position="559"/>
        <end position="585"/>
    </location>
</feature>
<feature type="compositionally biased region" description="Polar residues" evidence="8">
    <location>
        <begin position="21"/>
        <end position="31"/>
    </location>
</feature>
<dbReference type="PANTHER" id="PTHR46494:SF1">
    <property type="entry name" value="CORA FAMILY METAL ION TRANSPORTER (EUROFUNG)"/>
    <property type="match status" value="1"/>
</dbReference>
<evidence type="ECO:0000256" key="3">
    <source>
        <dbReference type="ARBA" id="ARBA00022448"/>
    </source>
</evidence>
<keyword evidence="6 9" id="KW-1133">Transmembrane helix</keyword>
<gene>
    <name evidence="11" type="ORF">SEMRO_368_G127960.1</name>
</gene>
<feature type="transmembrane region" description="Helical" evidence="9">
    <location>
        <begin position="743"/>
        <end position="766"/>
    </location>
</feature>
<proteinExistence type="inferred from homology"/>
<accession>A0A9N8DV82</accession>
<keyword evidence="3" id="KW-0813">Transport</keyword>
<dbReference type="InterPro" id="IPR045863">
    <property type="entry name" value="CorA_TM1_TM2"/>
</dbReference>
<comment type="subcellular location">
    <subcellularLocation>
        <location evidence="1">Cell membrane</location>
        <topology evidence="1">Multi-pass membrane protein</topology>
    </subcellularLocation>
</comment>
<keyword evidence="5 9" id="KW-0812">Transmembrane</keyword>
<evidence type="ECO:0000256" key="7">
    <source>
        <dbReference type="ARBA" id="ARBA00023136"/>
    </source>
</evidence>
<dbReference type="PANTHER" id="PTHR46494">
    <property type="entry name" value="CORA FAMILY METAL ION TRANSPORTER (EUROFUNG)"/>
    <property type="match status" value="1"/>
</dbReference>
<dbReference type="InterPro" id="IPR002048">
    <property type="entry name" value="EF_hand_dom"/>
</dbReference>
<dbReference type="Proteomes" id="UP001153069">
    <property type="component" value="Unassembled WGS sequence"/>
</dbReference>
<feature type="compositionally biased region" description="Basic and acidic residues" evidence="8">
    <location>
        <begin position="1"/>
        <end position="20"/>
    </location>
</feature>
<evidence type="ECO:0000256" key="1">
    <source>
        <dbReference type="ARBA" id="ARBA00004651"/>
    </source>
</evidence>
<dbReference type="GO" id="GO:0050897">
    <property type="term" value="F:cobalt ion binding"/>
    <property type="evidence" value="ECO:0007669"/>
    <property type="project" value="TreeGrafter"/>
</dbReference>
<feature type="domain" description="EF-hand" evidence="10">
    <location>
        <begin position="78"/>
        <end position="113"/>
    </location>
</feature>
<evidence type="ECO:0000256" key="9">
    <source>
        <dbReference type="SAM" id="Phobius"/>
    </source>
</evidence>
<sequence>MSSETEAKGGHKDEPTKQIDRSVSIQDSSNELEQDAERKRKNLSVTQSGTNLLADIANSLEIPQNLDDTEQAVARFDVSPFRLWLLFQSVDENQDGYIMKQELVHALASASTTNKNGENVAPAKAAPLSQQSEQTEGEEGLEEIMPLQDIRALDELFDRVICKDDHPSYSASETTIDDDGETQEYNNCIPVQSVGISFPQFCRIIRYLWLQQLMIPELDSDDADDNGNGYAFEYIDYAPGYHRHKQVSGSVSEKQTRDFFIAPRHGLARMRWIDVPSGTFVGFAAPATTQTADNPRRSQKESFRITMLRLAVKYRFHPTSIEDAIDLENQEPKVNSFEHSLLDLGKFNCGTLSWLRHAGDGYEAPDVDAPSFQKLGDWALDAEMSRKQGATLATPTNTNYNSMGSLRSIPKPAKAVRASSTHSFHSYQREAAIQGRISNVPDFIIAEGEDDINVNEGRHYFITVPMFELSRRSKTSLDLYNEASELLPVMQVQPLTIEVNEATLGMFVASLPDANLVVTCSTKWRPTRIKPVRFNNNGDRNASRRHFFSYKNTNTATSVPPYQYGSIDPNSSNSDSSGDSGGSDDPWIADMLQDEKLSLERVKNLLKKRHSIQRHRNSNWLMHAILDAVVDNLVPISKIYEAQLQRMSNRLFELQEKLSKRDVKEMIVMKRDLEWLQHEIRPFARVIRHLIDDRNIGIEVTHYLEDIEDNLMRTLEQLSSFADECVTLKDEYNAYSDRRTNDILYILTLVTTLIVPGQFFTGYYGMNFIDPETELPALPLLNQGGWGVFSFWCISLAGTAMVALMMYRYGFLQKEIA</sequence>
<dbReference type="GO" id="GO:0005509">
    <property type="term" value="F:calcium ion binding"/>
    <property type="evidence" value="ECO:0007669"/>
    <property type="project" value="InterPro"/>
</dbReference>
<organism evidence="11 12">
    <name type="scientific">Seminavis robusta</name>
    <dbReference type="NCBI Taxonomy" id="568900"/>
    <lineage>
        <taxon>Eukaryota</taxon>
        <taxon>Sar</taxon>
        <taxon>Stramenopiles</taxon>
        <taxon>Ochrophyta</taxon>
        <taxon>Bacillariophyta</taxon>
        <taxon>Bacillariophyceae</taxon>
        <taxon>Bacillariophycidae</taxon>
        <taxon>Naviculales</taxon>
        <taxon>Naviculaceae</taxon>
        <taxon>Seminavis</taxon>
    </lineage>
</organism>
<dbReference type="GO" id="GO:0005886">
    <property type="term" value="C:plasma membrane"/>
    <property type="evidence" value="ECO:0007669"/>
    <property type="project" value="UniProtKB-SubCell"/>
</dbReference>
<dbReference type="SUPFAM" id="SSF144083">
    <property type="entry name" value="Magnesium transport protein CorA, transmembrane region"/>
    <property type="match status" value="1"/>
</dbReference>
<evidence type="ECO:0000313" key="11">
    <source>
        <dbReference type="EMBL" id="CAB9508950.1"/>
    </source>
</evidence>
<dbReference type="AlphaFoldDB" id="A0A9N8DV82"/>
<dbReference type="InterPro" id="IPR045861">
    <property type="entry name" value="CorA_cytoplasmic_dom"/>
</dbReference>
<keyword evidence="7 9" id="KW-0472">Membrane</keyword>
<keyword evidence="4" id="KW-1003">Cell membrane</keyword>
<dbReference type="InterPro" id="IPR002523">
    <property type="entry name" value="MgTranspt_CorA/ZnTranspt_ZntB"/>
</dbReference>